<evidence type="ECO:0000313" key="5">
    <source>
        <dbReference type="Proteomes" id="UP000190667"/>
    </source>
</evidence>
<sequence>LLSAPQGLDSTVTITSMRGGTEAESDASLLARLLELMRRPPAGGNKYDYRRWAKEVSGVTEAYVYPLRRGYGTVDVVITASNGLPSEETIKAVQDHIDDLRPVTAKNSLVLAPEPLSADVTVSVSLDGLSIDEAKAQITQVLTDYFNRLAPGEIAVRTQMGALISDIAGVVDYTLTKPAGNVVPEVSAKTVQWIRPGTITVDKMK</sequence>
<name>A0A1S8Y3W2_9GAMM</name>
<dbReference type="RefSeq" id="WP_139356417.1">
    <property type="nucleotide sequence ID" value="NZ_MRUL01000047.1"/>
</dbReference>
<comment type="caution">
    <text evidence="4">The sequence shown here is derived from an EMBL/GenBank/DDBJ whole genome shotgun (WGS) entry which is preliminary data.</text>
</comment>
<dbReference type="InterPro" id="IPR058531">
    <property type="entry name" value="Baseplate_J_M"/>
</dbReference>
<dbReference type="PANTHER" id="PTHR37829:SF3">
    <property type="entry name" value="PROTEIN JAYE-RELATED"/>
    <property type="match status" value="1"/>
</dbReference>
<dbReference type="Pfam" id="PF26078">
    <property type="entry name" value="Baseplate_J_M"/>
    <property type="match status" value="1"/>
</dbReference>
<feature type="domain" description="Baseplate J-like central" evidence="2">
    <location>
        <begin position="41"/>
        <end position="106"/>
    </location>
</feature>
<reference evidence="4 5" key="1">
    <citation type="submission" date="2016-12" db="EMBL/GenBank/DDBJ databases">
        <title>Izhakiella australiana sp. nov. of genus Izhakiella isolated from Australian desert.</title>
        <authorList>
            <person name="Ji M."/>
        </authorList>
    </citation>
    <scope>NUCLEOTIDE SEQUENCE [LARGE SCALE GENOMIC DNA]</scope>
    <source>
        <strain evidence="4 5">D4N98</strain>
    </source>
</reference>
<dbReference type="STRING" id="1926881.BTJ39_24080"/>
<dbReference type="InterPro" id="IPR058530">
    <property type="entry name" value="Baseplate_J-like_C"/>
</dbReference>
<evidence type="ECO:0000256" key="1">
    <source>
        <dbReference type="ARBA" id="ARBA00038087"/>
    </source>
</evidence>
<dbReference type="AlphaFoldDB" id="A0A1S8Y3W2"/>
<accession>A0A1S8Y3W2</accession>
<evidence type="ECO:0000259" key="2">
    <source>
        <dbReference type="Pfam" id="PF26078"/>
    </source>
</evidence>
<dbReference type="PANTHER" id="PTHR37829">
    <property type="entry name" value="PHAGE-LIKE ELEMENT PBSX PROTEIN XKDT"/>
    <property type="match status" value="1"/>
</dbReference>
<dbReference type="OrthoDB" id="7565172at2"/>
<evidence type="ECO:0000313" key="4">
    <source>
        <dbReference type="EMBL" id="OON33547.1"/>
    </source>
</evidence>
<dbReference type="EMBL" id="MRUL01000047">
    <property type="protein sequence ID" value="OON33547.1"/>
    <property type="molecule type" value="Genomic_DNA"/>
</dbReference>
<comment type="similarity">
    <text evidence="1">Belongs to the Mu gp47/PBSX XkdT family.</text>
</comment>
<protein>
    <submittedName>
        <fullName evidence="4">Phage tail protein</fullName>
    </submittedName>
</protein>
<keyword evidence="5" id="KW-1185">Reference proteome</keyword>
<dbReference type="InterPro" id="IPR052399">
    <property type="entry name" value="Phage_Baseplate_Assmbl_Protein"/>
</dbReference>
<dbReference type="Proteomes" id="UP000190667">
    <property type="component" value="Unassembled WGS sequence"/>
</dbReference>
<organism evidence="4 5">
    <name type="scientific">Izhakiella australiensis</name>
    <dbReference type="NCBI Taxonomy" id="1926881"/>
    <lineage>
        <taxon>Bacteria</taxon>
        <taxon>Pseudomonadati</taxon>
        <taxon>Pseudomonadota</taxon>
        <taxon>Gammaproteobacteria</taxon>
        <taxon>Enterobacterales</taxon>
        <taxon>Erwiniaceae</taxon>
        <taxon>Izhakiella</taxon>
    </lineage>
</organism>
<dbReference type="Pfam" id="PF26079">
    <property type="entry name" value="Baseplate_J_C"/>
    <property type="match status" value="1"/>
</dbReference>
<proteinExistence type="inferred from homology"/>
<gene>
    <name evidence="4" type="ORF">BTJ39_24080</name>
</gene>
<feature type="non-terminal residue" evidence="4">
    <location>
        <position position="1"/>
    </location>
</feature>
<feature type="domain" description="Baseplate J-like C-terminal" evidence="3">
    <location>
        <begin position="119"/>
        <end position="201"/>
    </location>
</feature>
<evidence type="ECO:0000259" key="3">
    <source>
        <dbReference type="Pfam" id="PF26079"/>
    </source>
</evidence>